<sequence>MELQIIQNKIFEIRGIRIMLDFDLAELYQVETKNLKRAVKRNIERFPDDFMFELTANEWEILRCNFGTSSWGGTRYMPFAFTEQGIAQLSSVLNSPLAIQVNISIIRAFVTLRKYALGYAELNLKLETFMLETNMQFNEIYQALTELASTREQGDKPRKRVGYIQNEEEEQ</sequence>
<name>A0A212K7J2_9BACT</name>
<organism evidence="3">
    <name type="scientific">uncultured Dysgonomonas sp</name>
    <dbReference type="NCBI Taxonomy" id="206096"/>
    <lineage>
        <taxon>Bacteria</taxon>
        <taxon>Pseudomonadati</taxon>
        <taxon>Bacteroidota</taxon>
        <taxon>Bacteroidia</taxon>
        <taxon>Bacteroidales</taxon>
        <taxon>Dysgonomonadaceae</taxon>
        <taxon>Dysgonomonas</taxon>
        <taxon>environmental samples</taxon>
    </lineage>
</organism>
<dbReference type="InterPro" id="IPR018873">
    <property type="entry name" value="KilA-N_DNA-bd_domain"/>
</dbReference>
<gene>
    <name evidence="3" type="ORF">KL86DYS1_31732</name>
</gene>
<dbReference type="EMBL" id="FLUM01000003">
    <property type="protein sequence ID" value="SBW07684.1"/>
    <property type="molecule type" value="Genomic_DNA"/>
</dbReference>
<accession>A0A212K7J2</accession>
<feature type="region of interest" description="Disordered" evidence="1">
    <location>
        <begin position="152"/>
        <end position="171"/>
    </location>
</feature>
<protein>
    <recommendedName>
        <fullName evidence="2">KilA-N DNA-binding domain-containing protein</fullName>
    </recommendedName>
</protein>
<dbReference type="Pfam" id="PF10543">
    <property type="entry name" value="ORF6N"/>
    <property type="match status" value="1"/>
</dbReference>
<evidence type="ECO:0000256" key="1">
    <source>
        <dbReference type="SAM" id="MobiDB-lite"/>
    </source>
</evidence>
<feature type="domain" description="KilA-N DNA-binding" evidence="2">
    <location>
        <begin position="8"/>
        <end position="92"/>
    </location>
</feature>
<dbReference type="AlphaFoldDB" id="A0A212K7J2"/>
<reference evidence="3" key="1">
    <citation type="submission" date="2016-04" db="EMBL/GenBank/DDBJ databases">
        <authorList>
            <person name="Evans L.H."/>
            <person name="Alamgir A."/>
            <person name="Owens N."/>
            <person name="Weber N.D."/>
            <person name="Virtaneva K."/>
            <person name="Barbian K."/>
            <person name="Babar A."/>
            <person name="Rosenke K."/>
        </authorList>
    </citation>
    <scope>NUCLEOTIDE SEQUENCE</scope>
    <source>
        <strain evidence="3">86-1</strain>
    </source>
</reference>
<proteinExistence type="predicted"/>
<dbReference type="RefSeq" id="WP_296944863.1">
    <property type="nucleotide sequence ID" value="NZ_LT599032.1"/>
</dbReference>
<evidence type="ECO:0000313" key="3">
    <source>
        <dbReference type="EMBL" id="SBW07684.1"/>
    </source>
</evidence>
<evidence type="ECO:0000259" key="2">
    <source>
        <dbReference type="Pfam" id="PF10543"/>
    </source>
</evidence>